<proteinExistence type="predicted"/>
<accession>A0A923L6I7</accession>
<evidence type="ECO:0000313" key="2">
    <source>
        <dbReference type="EMBL" id="MBC5637393.1"/>
    </source>
</evidence>
<protein>
    <submittedName>
        <fullName evidence="2">DUF2088 domain-containing protein</fullName>
    </submittedName>
</protein>
<keyword evidence="3" id="KW-1185">Reference proteome</keyword>
<gene>
    <name evidence="2" type="ORF">H8S33_11310</name>
</gene>
<sequence>MILYEIVQSFKSSKLKNLKHMIWNEMKQNSSINDLPPGVEVAITAGSRGIDNIVNILKEIVLYLQSKKLRPFIVPSMGSHGGATAEGQVRVLEHLGITEESVGAPIRSSMEVVKVGEIHDDFPIYMDKLAYQADAIIVINRIKPHTAFSGKIESGLSKMVLVGLGKQKGASFFHSQGADRMEYNLVEGSKVALENSPIRMGLAIVEDSYDQTAIIQGVSVDNWHEEEAILLKKAKELMPSLPIKDIDLLIVEEMGKNYSGTGMDPNIIGRLRIDGIEEPIEPRIKRIVVLDLSSASDGNAQGVGLADFTTERLFHKVDREATYMNCITSTFLRRAMFPFIYPTEQDAIEQALHSLGPNFKRDNASIIQIANTLHLNRLIVSETALKRIPPHVSYTVIREMNWSFERGELSYKLSN</sequence>
<dbReference type="Gene3D" id="3.40.50.11440">
    <property type="match status" value="1"/>
</dbReference>
<evidence type="ECO:0000259" key="1">
    <source>
        <dbReference type="Pfam" id="PF09861"/>
    </source>
</evidence>
<dbReference type="GO" id="GO:0050043">
    <property type="term" value="F:lactate racemase activity"/>
    <property type="evidence" value="ECO:0007669"/>
    <property type="project" value="InterPro"/>
</dbReference>
<dbReference type="Proteomes" id="UP000637359">
    <property type="component" value="Unassembled WGS sequence"/>
</dbReference>
<dbReference type="RefSeq" id="WP_186870099.1">
    <property type="nucleotide sequence ID" value="NZ_JACOOL010000007.1"/>
</dbReference>
<feature type="domain" description="LarA-like N-terminal" evidence="1">
    <location>
        <begin position="72"/>
        <end position="175"/>
    </location>
</feature>
<dbReference type="EMBL" id="JACOOL010000007">
    <property type="protein sequence ID" value="MBC5637393.1"/>
    <property type="molecule type" value="Genomic_DNA"/>
</dbReference>
<comment type="caution">
    <text evidence="2">The sequence shown here is derived from an EMBL/GenBank/DDBJ whole genome shotgun (WGS) entry which is preliminary data.</text>
</comment>
<dbReference type="AlphaFoldDB" id="A0A923L6I7"/>
<evidence type="ECO:0000313" key="3">
    <source>
        <dbReference type="Proteomes" id="UP000637359"/>
    </source>
</evidence>
<organism evidence="2 3">
    <name type="scientific">Ornithinibacillus hominis</name>
    <dbReference type="NCBI Taxonomy" id="2763055"/>
    <lineage>
        <taxon>Bacteria</taxon>
        <taxon>Bacillati</taxon>
        <taxon>Bacillota</taxon>
        <taxon>Bacilli</taxon>
        <taxon>Bacillales</taxon>
        <taxon>Bacillaceae</taxon>
        <taxon>Ornithinibacillus</taxon>
    </lineage>
</organism>
<name>A0A923L6I7_9BACI</name>
<dbReference type="Pfam" id="PF09861">
    <property type="entry name" value="Lar_N"/>
    <property type="match status" value="1"/>
</dbReference>
<reference evidence="2" key="1">
    <citation type="submission" date="2020-08" db="EMBL/GenBank/DDBJ databases">
        <title>Genome public.</title>
        <authorList>
            <person name="Liu C."/>
            <person name="Sun Q."/>
        </authorList>
    </citation>
    <scope>NUCLEOTIDE SEQUENCE</scope>
    <source>
        <strain evidence="2">BX22</strain>
    </source>
</reference>
<dbReference type="InterPro" id="IPR018657">
    <property type="entry name" value="LarA-like_N"/>
</dbReference>